<gene>
    <name evidence="2" type="ORF">K450DRAFT_228089</name>
</gene>
<dbReference type="RefSeq" id="XP_051447259.1">
    <property type="nucleotide sequence ID" value="XM_051586858.1"/>
</dbReference>
<evidence type="ECO:0000256" key="1">
    <source>
        <dbReference type="SAM" id="Phobius"/>
    </source>
</evidence>
<sequence length="114" mass="12982">MDIAPVVNSYYENFLELLAQLLSRAVTTKEQEAILKGLKDFQEKLRRLSSQNLRRLQLEISEKEAQGPTFCKHEGKTCAQNCTRGFIRAFVMSFGIKYLVAILPALLTGKVFKK</sequence>
<dbReference type="EMBL" id="MU620901">
    <property type="protein sequence ID" value="KAI8582255.1"/>
    <property type="molecule type" value="Genomic_DNA"/>
</dbReference>
<evidence type="ECO:0000313" key="2">
    <source>
        <dbReference type="EMBL" id="KAI8582255.1"/>
    </source>
</evidence>
<reference evidence="2" key="2">
    <citation type="journal article" date="2022" name="Proc. Natl. Acad. Sci. U.S.A.">
        <title>Diploid-dominant life cycles characterize the early evolution of Fungi.</title>
        <authorList>
            <person name="Amses K.R."/>
            <person name="Simmons D.R."/>
            <person name="Longcore J.E."/>
            <person name="Mondo S.J."/>
            <person name="Seto K."/>
            <person name="Jeronimo G.H."/>
            <person name="Bonds A.E."/>
            <person name="Quandt C.A."/>
            <person name="Davis W.J."/>
            <person name="Chang Y."/>
            <person name="Federici B.A."/>
            <person name="Kuo A."/>
            <person name="LaButti K."/>
            <person name="Pangilinan J."/>
            <person name="Andreopoulos W."/>
            <person name="Tritt A."/>
            <person name="Riley R."/>
            <person name="Hundley H."/>
            <person name="Johnson J."/>
            <person name="Lipzen A."/>
            <person name="Barry K."/>
            <person name="Lang B.F."/>
            <person name="Cuomo C.A."/>
            <person name="Buchler N.E."/>
            <person name="Grigoriev I.V."/>
            <person name="Spatafora J.W."/>
            <person name="Stajich J.E."/>
            <person name="James T.Y."/>
        </authorList>
    </citation>
    <scope>NUCLEOTIDE SEQUENCE</scope>
    <source>
        <strain evidence="2">AG</strain>
    </source>
</reference>
<dbReference type="AlphaFoldDB" id="A0AAD5HFB9"/>
<name>A0AAD5HFB9_UMBRA</name>
<comment type="caution">
    <text evidence="2">The sequence shown here is derived from an EMBL/GenBank/DDBJ whole genome shotgun (WGS) entry which is preliminary data.</text>
</comment>
<reference evidence="2" key="1">
    <citation type="submission" date="2021-06" db="EMBL/GenBank/DDBJ databases">
        <authorList>
            <consortium name="DOE Joint Genome Institute"/>
            <person name="Mondo S.J."/>
            <person name="Amses K.R."/>
            <person name="Simmons D.R."/>
            <person name="Longcore J.E."/>
            <person name="Seto K."/>
            <person name="Alves G.H."/>
            <person name="Bonds A.E."/>
            <person name="Quandt C.A."/>
            <person name="Davis W.J."/>
            <person name="Chang Y."/>
            <person name="Letcher P.M."/>
            <person name="Powell M.J."/>
            <person name="Kuo A."/>
            <person name="Labutti K."/>
            <person name="Pangilinan J."/>
            <person name="Andreopoulos W."/>
            <person name="Tritt A."/>
            <person name="Riley R."/>
            <person name="Hundley H."/>
            <person name="Johnson J."/>
            <person name="Lipzen A."/>
            <person name="Barry K."/>
            <person name="Berbee M.L."/>
            <person name="Buchler N.E."/>
            <person name="Grigoriev I.V."/>
            <person name="Spatafora J.W."/>
            <person name="Stajich J.E."/>
            <person name="James T.Y."/>
        </authorList>
    </citation>
    <scope>NUCLEOTIDE SEQUENCE</scope>
    <source>
        <strain evidence="2">AG</strain>
    </source>
</reference>
<keyword evidence="1" id="KW-1133">Transmembrane helix</keyword>
<protein>
    <submittedName>
        <fullName evidence="2">Uncharacterized protein</fullName>
    </submittedName>
</protein>
<organism evidence="2 3">
    <name type="scientific">Umbelopsis ramanniana AG</name>
    <dbReference type="NCBI Taxonomy" id="1314678"/>
    <lineage>
        <taxon>Eukaryota</taxon>
        <taxon>Fungi</taxon>
        <taxon>Fungi incertae sedis</taxon>
        <taxon>Mucoromycota</taxon>
        <taxon>Mucoromycotina</taxon>
        <taxon>Umbelopsidomycetes</taxon>
        <taxon>Umbelopsidales</taxon>
        <taxon>Umbelopsidaceae</taxon>
        <taxon>Umbelopsis</taxon>
    </lineage>
</organism>
<accession>A0AAD5HFB9</accession>
<keyword evidence="1" id="KW-0812">Transmembrane</keyword>
<proteinExistence type="predicted"/>
<dbReference type="GeneID" id="75912206"/>
<evidence type="ECO:0000313" key="3">
    <source>
        <dbReference type="Proteomes" id="UP001206595"/>
    </source>
</evidence>
<feature type="transmembrane region" description="Helical" evidence="1">
    <location>
        <begin position="86"/>
        <end position="107"/>
    </location>
</feature>
<dbReference type="Proteomes" id="UP001206595">
    <property type="component" value="Unassembled WGS sequence"/>
</dbReference>
<keyword evidence="1" id="KW-0472">Membrane</keyword>
<keyword evidence="3" id="KW-1185">Reference proteome</keyword>